<protein>
    <submittedName>
        <fullName evidence="1">Uncharacterized protein</fullName>
    </submittedName>
</protein>
<dbReference type="EMBL" id="PFCQ01000014">
    <property type="protein sequence ID" value="PIR68083.1"/>
    <property type="molecule type" value="Genomic_DNA"/>
</dbReference>
<name>A0A2H0TAQ6_9BACT</name>
<sequence length="200" mass="22996">MKEEFIPHIATPKIPEVSQTPASAAYKEAHAEKKLADHLEEEITVTRIFILEKYAIPPEHVLVISPSKSNKAQRHIRAFSILSNTENPKNSFYAEGHTAHVTLHHALIEKFSKEIGVLNLMELFDSETFALKKPWVIRKGFLDPFHNGFREFPSIHNELVEQLEECREINGISEDEIYAMEKDECELPNWFLSSDTSKEI</sequence>
<evidence type="ECO:0000313" key="1">
    <source>
        <dbReference type="EMBL" id="PIR68083.1"/>
    </source>
</evidence>
<dbReference type="AlphaFoldDB" id="A0A2H0TAQ6"/>
<comment type="caution">
    <text evidence="1">The sequence shown here is derived from an EMBL/GenBank/DDBJ whole genome shotgun (WGS) entry which is preliminary data.</text>
</comment>
<accession>A0A2H0TAQ6</accession>
<dbReference type="Proteomes" id="UP000230094">
    <property type="component" value="Unassembled WGS sequence"/>
</dbReference>
<organism evidence="1 2">
    <name type="scientific">Candidatus Nomurabacteria bacterium CG10_big_fil_rev_8_21_14_0_10_35_16</name>
    <dbReference type="NCBI Taxonomy" id="1974731"/>
    <lineage>
        <taxon>Bacteria</taxon>
        <taxon>Candidatus Nomuraibacteriota</taxon>
    </lineage>
</organism>
<reference evidence="2" key="1">
    <citation type="submission" date="2017-09" db="EMBL/GenBank/DDBJ databases">
        <title>Depth-based differentiation of microbial function through sediment-hosted aquifers and enrichment of novel symbionts in the deep terrestrial subsurface.</title>
        <authorList>
            <person name="Probst A.J."/>
            <person name="Ladd B."/>
            <person name="Jarett J.K."/>
            <person name="Geller-Mcgrath D.E."/>
            <person name="Sieber C.M.K."/>
            <person name="Emerson J.B."/>
            <person name="Anantharaman K."/>
            <person name="Thomas B.C."/>
            <person name="Malmstrom R."/>
            <person name="Stieglmeier M."/>
            <person name="Klingl A."/>
            <person name="Woyke T."/>
            <person name="Ryan C.M."/>
            <person name="Banfield J.F."/>
        </authorList>
    </citation>
    <scope>NUCLEOTIDE SEQUENCE [LARGE SCALE GENOMIC DNA]</scope>
</reference>
<gene>
    <name evidence="1" type="ORF">COU49_02805</name>
</gene>
<proteinExistence type="predicted"/>
<evidence type="ECO:0000313" key="2">
    <source>
        <dbReference type="Proteomes" id="UP000230094"/>
    </source>
</evidence>